<proteinExistence type="predicted"/>
<name>A0A0B5D4W2_9CORY</name>
<keyword evidence="2" id="KW-1185">Reference proteome</keyword>
<dbReference type="HOGENOM" id="CLU_2933550_0_0_11"/>
<dbReference type="EMBL" id="CP005286">
    <property type="protein sequence ID" value="AJE32042.1"/>
    <property type="molecule type" value="Genomic_DNA"/>
</dbReference>
<evidence type="ECO:0000313" key="1">
    <source>
        <dbReference type="EMBL" id="AJE32042.1"/>
    </source>
</evidence>
<gene>
    <name evidence="1" type="ORF">B842_00930</name>
</gene>
<dbReference type="GO" id="GO:0004073">
    <property type="term" value="F:aspartate-semialdehyde dehydrogenase activity"/>
    <property type="evidence" value="ECO:0007669"/>
    <property type="project" value="UniProtKB-EC"/>
</dbReference>
<protein>
    <submittedName>
        <fullName evidence="1">Aspartate-semialdehyde dehydrogenase</fullName>
        <ecNumber evidence="1">1.2.1.11</ecNumber>
    </submittedName>
</protein>
<dbReference type="KEGG" id="chm:B842_00930"/>
<dbReference type="Gene3D" id="3.30.360.10">
    <property type="entry name" value="Dihydrodipicolinate Reductase, domain 2"/>
    <property type="match status" value="1"/>
</dbReference>
<dbReference type="EC" id="1.2.1.11" evidence="1"/>
<sequence length="60" mass="6514">MWTAFVSERPGLYALDVPTPLEVVGKDTSLVSRIRQDQSIDDNKGLALVVSGDNPREDAA</sequence>
<dbReference type="Proteomes" id="UP000031524">
    <property type="component" value="Chromosome"/>
</dbReference>
<dbReference type="STRING" id="1223515.B842_00930"/>
<evidence type="ECO:0000313" key="2">
    <source>
        <dbReference type="Proteomes" id="UP000031524"/>
    </source>
</evidence>
<dbReference type="SUPFAM" id="SSF55347">
    <property type="entry name" value="Glyceraldehyde-3-phosphate dehydrogenase-like, C-terminal domain"/>
    <property type="match status" value="1"/>
</dbReference>
<dbReference type="AlphaFoldDB" id="A0A0B5D4W2"/>
<keyword evidence="1" id="KW-0560">Oxidoreductase</keyword>
<reference evidence="1 2" key="1">
    <citation type="submission" date="2013-04" db="EMBL/GenBank/DDBJ databases">
        <title>Complete genome sequence of Corynebacterium humireducens DSM 45392(T), isolated from a wastewater-fed microbial fuel cell.</title>
        <authorList>
            <person name="Ruckert C."/>
            <person name="Albersmeier A."/>
            <person name="Kalinowski J."/>
        </authorList>
    </citation>
    <scope>NUCLEOTIDE SEQUENCE [LARGE SCALE GENOMIC DNA]</scope>
    <source>
        <strain evidence="2">MFC-5</strain>
    </source>
</reference>
<accession>A0A0B5D4W2</accession>
<organism evidence="1 2">
    <name type="scientific">Corynebacterium humireducens NBRC 106098 = DSM 45392</name>
    <dbReference type="NCBI Taxonomy" id="1223515"/>
    <lineage>
        <taxon>Bacteria</taxon>
        <taxon>Bacillati</taxon>
        <taxon>Actinomycetota</taxon>
        <taxon>Actinomycetes</taxon>
        <taxon>Mycobacteriales</taxon>
        <taxon>Corynebacteriaceae</taxon>
        <taxon>Corynebacterium</taxon>
    </lineage>
</organism>